<dbReference type="PANTHER" id="PTHR33317">
    <property type="entry name" value="POLYNUCLEOTIDYL TRANSFERASE, RIBONUCLEASE H-LIKE SUPERFAMILY PROTEIN"/>
    <property type="match status" value="1"/>
</dbReference>
<keyword evidence="1 5" id="KW-0963">Cytoplasm</keyword>
<dbReference type="GO" id="GO:0005829">
    <property type="term" value="C:cytosol"/>
    <property type="evidence" value="ECO:0007669"/>
    <property type="project" value="TreeGrafter"/>
</dbReference>
<dbReference type="GO" id="GO:0000967">
    <property type="term" value="P:rRNA 5'-end processing"/>
    <property type="evidence" value="ECO:0007669"/>
    <property type="project" value="UniProtKB-UniRule"/>
</dbReference>
<keyword evidence="4 5" id="KW-0378">Hydrolase</keyword>
<sequence>MIILGVDLGKARTGLALCDKGELLASPLCVLREHNRERLVEAIAAKAGEAGAQLLAVGLPRNMDGTEGESAQNAREIGALLEESTGLPVEFVDERGTTITAHGYLNDTNTRGKKRKAVVDAVAATVILENFLEKRRMENRG</sequence>
<dbReference type="SMART" id="SM00732">
    <property type="entry name" value="YqgFc"/>
    <property type="match status" value="1"/>
</dbReference>
<comment type="caution">
    <text evidence="7">The sequence shown here is derived from an EMBL/GenBank/DDBJ whole genome shotgun (WGS) entry which is preliminary data.</text>
</comment>
<dbReference type="Gene3D" id="3.30.420.140">
    <property type="entry name" value="YqgF/RNase H-like domain"/>
    <property type="match status" value="1"/>
</dbReference>
<keyword evidence="3 5" id="KW-0540">Nuclease</keyword>
<dbReference type="Pfam" id="PF03652">
    <property type="entry name" value="RuvX"/>
    <property type="match status" value="1"/>
</dbReference>
<dbReference type="GO" id="GO:0004518">
    <property type="term" value="F:nuclease activity"/>
    <property type="evidence" value="ECO:0007669"/>
    <property type="project" value="UniProtKB-KW"/>
</dbReference>
<comment type="function">
    <text evidence="5">Could be a nuclease involved in processing of the 5'-end of pre-16S rRNA.</text>
</comment>
<evidence type="ECO:0000256" key="1">
    <source>
        <dbReference type="ARBA" id="ARBA00022490"/>
    </source>
</evidence>
<reference evidence="7" key="1">
    <citation type="journal article" date="2021" name="PeerJ">
        <title>Extensive microbial diversity within the chicken gut microbiome revealed by metagenomics and culture.</title>
        <authorList>
            <person name="Gilroy R."/>
            <person name="Ravi A."/>
            <person name="Getino M."/>
            <person name="Pursley I."/>
            <person name="Horton D.L."/>
            <person name="Alikhan N.F."/>
            <person name="Baker D."/>
            <person name="Gharbi K."/>
            <person name="Hall N."/>
            <person name="Watson M."/>
            <person name="Adriaenssens E.M."/>
            <person name="Foster-Nyarko E."/>
            <person name="Jarju S."/>
            <person name="Secka A."/>
            <person name="Antonio M."/>
            <person name="Oren A."/>
            <person name="Chaudhuri R.R."/>
            <person name="La Ragione R."/>
            <person name="Hildebrand F."/>
            <person name="Pallen M.J."/>
        </authorList>
    </citation>
    <scope>NUCLEOTIDE SEQUENCE</scope>
    <source>
        <strain evidence="7">1282</strain>
    </source>
</reference>
<evidence type="ECO:0000313" key="7">
    <source>
        <dbReference type="EMBL" id="HIY25742.1"/>
    </source>
</evidence>
<reference evidence="7" key="2">
    <citation type="submission" date="2021-04" db="EMBL/GenBank/DDBJ databases">
        <authorList>
            <person name="Gilroy R."/>
        </authorList>
    </citation>
    <scope>NUCLEOTIDE SEQUENCE</scope>
    <source>
        <strain evidence="7">1282</strain>
    </source>
</reference>
<name>A0A9D1YB61_9FIRM</name>
<comment type="similarity">
    <text evidence="5">Belongs to the YqgF HJR family.</text>
</comment>
<feature type="domain" description="YqgF/RNase H-like" evidence="6">
    <location>
        <begin position="1"/>
        <end position="101"/>
    </location>
</feature>
<dbReference type="EMBL" id="DXDU01000012">
    <property type="protein sequence ID" value="HIY25742.1"/>
    <property type="molecule type" value="Genomic_DNA"/>
</dbReference>
<evidence type="ECO:0000313" key="8">
    <source>
        <dbReference type="Proteomes" id="UP000823915"/>
    </source>
</evidence>
<dbReference type="InterPro" id="IPR005227">
    <property type="entry name" value="YqgF"/>
</dbReference>
<dbReference type="CDD" id="cd16964">
    <property type="entry name" value="YqgF"/>
    <property type="match status" value="1"/>
</dbReference>
<evidence type="ECO:0000256" key="5">
    <source>
        <dbReference type="HAMAP-Rule" id="MF_00651"/>
    </source>
</evidence>
<dbReference type="NCBIfam" id="TIGR00250">
    <property type="entry name" value="RNAse_H_YqgF"/>
    <property type="match status" value="1"/>
</dbReference>
<protein>
    <recommendedName>
        <fullName evidence="5">Putative pre-16S rRNA nuclease</fullName>
        <ecNumber evidence="5">3.1.-.-</ecNumber>
    </recommendedName>
</protein>
<evidence type="ECO:0000256" key="3">
    <source>
        <dbReference type="ARBA" id="ARBA00022722"/>
    </source>
</evidence>
<proteinExistence type="inferred from homology"/>
<evidence type="ECO:0000256" key="4">
    <source>
        <dbReference type="ARBA" id="ARBA00022801"/>
    </source>
</evidence>
<dbReference type="EC" id="3.1.-.-" evidence="5"/>
<dbReference type="InterPro" id="IPR012337">
    <property type="entry name" value="RNaseH-like_sf"/>
</dbReference>
<dbReference type="PANTHER" id="PTHR33317:SF4">
    <property type="entry name" value="POLYNUCLEOTIDYL TRANSFERASE, RIBONUCLEASE H-LIKE SUPERFAMILY PROTEIN"/>
    <property type="match status" value="1"/>
</dbReference>
<keyword evidence="2 5" id="KW-0690">Ribosome biogenesis</keyword>
<dbReference type="HAMAP" id="MF_00651">
    <property type="entry name" value="Nuclease_YqgF"/>
    <property type="match status" value="1"/>
</dbReference>
<gene>
    <name evidence="7" type="primary">ruvX</name>
    <name evidence="7" type="ORF">H9838_01040</name>
</gene>
<dbReference type="InterPro" id="IPR037027">
    <property type="entry name" value="YqgF/RNaseH-like_dom_sf"/>
</dbReference>
<dbReference type="InterPro" id="IPR006641">
    <property type="entry name" value="YqgF/RNaseH-like_dom"/>
</dbReference>
<evidence type="ECO:0000256" key="2">
    <source>
        <dbReference type="ARBA" id="ARBA00022517"/>
    </source>
</evidence>
<accession>A0A9D1YB61</accession>
<evidence type="ECO:0000259" key="6">
    <source>
        <dbReference type="SMART" id="SM00732"/>
    </source>
</evidence>
<comment type="subcellular location">
    <subcellularLocation>
        <location evidence="5">Cytoplasm</location>
    </subcellularLocation>
</comment>
<dbReference type="Proteomes" id="UP000823915">
    <property type="component" value="Unassembled WGS sequence"/>
</dbReference>
<dbReference type="SUPFAM" id="SSF53098">
    <property type="entry name" value="Ribonuclease H-like"/>
    <property type="match status" value="1"/>
</dbReference>
<dbReference type="GO" id="GO:0016788">
    <property type="term" value="F:hydrolase activity, acting on ester bonds"/>
    <property type="evidence" value="ECO:0007669"/>
    <property type="project" value="UniProtKB-UniRule"/>
</dbReference>
<dbReference type="AlphaFoldDB" id="A0A9D1YB61"/>
<organism evidence="7 8">
    <name type="scientific">Candidatus Acutalibacter pullistercoris</name>
    <dbReference type="NCBI Taxonomy" id="2838418"/>
    <lineage>
        <taxon>Bacteria</taxon>
        <taxon>Bacillati</taxon>
        <taxon>Bacillota</taxon>
        <taxon>Clostridia</taxon>
        <taxon>Eubacteriales</taxon>
        <taxon>Acutalibacteraceae</taxon>
        <taxon>Acutalibacter</taxon>
    </lineage>
</organism>